<proteinExistence type="predicted"/>
<dbReference type="EMBL" id="CP087164">
    <property type="protein sequence ID" value="UGS38166.1"/>
    <property type="molecule type" value="Genomic_DNA"/>
</dbReference>
<evidence type="ECO:0000313" key="3">
    <source>
        <dbReference type="Proteomes" id="UP001162834"/>
    </source>
</evidence>
<evidence type="ECO:0000256" key="1">
    <source>
        <dbReference type="SAM" id="MobiDB-lite"/>
    </source>
</evidence>
<dbReference type="Proteomes" id="UP001162834">
    <property type="component" value="Chromosome"/>
</dbReference>
<sequence>MAKEIKAKVSPKPLKPVKAPKPKLAKPAVAAARPAAQPESAPAPAWGPGDGVLPISGLVERLTGSKLCYGEPIRDNGRTIVPVARVRAIGGAGFGRGPAEQGGGGGGGGTLDALPFGYIEIGPEGTRFQRIEDPEAINRAVRTVTAAAVTLATAFAGLRAARVGRRRLGRGR</sequence>
<evidence type="ECO:0008006" key="4">
    <source>
        <dbReference type="Google" id="ProtNLM"/>
    </source>
</evidence>
<accession>A0A9E6Y2D5</accession>
<feature type="region of interest" description="Disordered" evidence="1">
    <location>
        <begin position="1"/>
        <end position="48"/>
    </location>
</feature>
<name>A0A9E6Y2D5_9ACTN</name>
<reference evidence="2" key="1">
    <citation type="journal article" date="2022" name="Int. J. Syst. Evol. Microbiol.">
        <title>Pseudomonas aegrilactucae sp. nov. and Pseudomonas morbosilactucae sp. nov., pathogens causing bacterial rot of lettuce in Japan.</title>
        <authorList>
            <person name="Sawada H."/>
            <person name="Fujikawa T."/>
            <person name="Satou M."/>
        </authorList>
    </citation>
    <scope>NUCLEOTIDE SEQUENCE</scope>
    <source>
        <strain evidence="2">0166_1</strain>
    </source>
</reference>
<keyword evidence="3" id="KW-1185">Reference proteome</keyword>
<gene>
    <name evidence="2" type="ORF">DSM104329_04589</name>
</gene>
<dbReference type="AlphaFoldDB" id="A0A9E6Y2D5"/>
<dbReference type="RefSeq" id="WP_259312196.1">
    <property type="nucleotide sequence ID" value="NZ_CP087164.1"/>
</dbReference>
<feature type="compositionally biased region" description="Low complexity" evidence="1">
    <location>
        <begin position="25"/>
        <end position="44"/>
    </location>
</feature>
<dbReference type="KEGG" id="sbae:DSM104329_04589"/>
<evidence type="ECO:0000313" key="2">
    <source>
        <dbReference type="EMBL" id="UGS38166.1"/>
    </source>
</evidence>
<organism evidence="2 3">
    <name type="scientific">Capillimicrobium parvum</name>
    <dbReference type="NCBI Taxonomy" id="2884022"/>
    <lineage>
        <taxon>Bacteria</taxon>
        <taxon>Bacillati</taxon>
        <taxon>Actinomycetota</taxon>
        <taxon>Thermoleophilia</taxon>
        <taxon>Solirubrobacterales</taxon>
        <taxon>Capillimicrobiaceae</taxon>
        <taxon>Capillimicrobium</taxon>
    </lineage>
</organism>
<protein>
    <recommendedName>
        <fullName evidence="4">Sporulation protein YtfJ</fullName>
    </recommendedName>
</protein>